<dbReference type="Proteomes" id="UP000002051">
    <property type="component" value="Chromosome 6"/>
</dbReference>
<dbReference type="EnsemblPlants" id="KEH25442">
    <property type="protein sequence ID" value="KEH25442"/>
    <property type="gene ID" value="MTR_6g023665"/>
</dbReference>
<dbReference type="CDD" id="cd03784">
    <property type="entry name" value="GT1_Gtf-like"/>
    <property type="match status" value="1"/>
</dbReference>
<dbReference type="SMR" id="A0A072U709"/>
<keyword evidence="6" id="KW-0472">Membrane</keyword>
<keyword evidence="2 4" id="KW-0328">Glycosyltransferase</keyword>
<dbReference type="Pfam" id="PF00201">
    <property type="entry name" value="UDPGT"/>
    <property type="match status" value="1"/>
</dbReference>
<dbReference type="FunFam" id="3.40.50.2000:FF:000051">
    <property type="entry name" value="Glycosyltransferase"/>
    <property type="match status" value="1"/>
</dbReference>
<evidence type="ECO:0000256" key="1">
    <source>
        <dbReference type="ARBA" id="ARBA00009995"/>
    </source>
</evidence>
<reference evidence="7 10" key="2">
    <citation type="journal article" date="2014" name="BMC Genomics">
        <title>An improved genome release (version Mt4.0) for the model legume Medicago truncatula.</title>
        <authorList>
            <person name="Tang H."/>
            <person name="Krishnakumar V."/>
            <person name="Bidwell S."/>
            <person name="Rosen B."/>
            <person name="Chan A."/>
            <person name="Zhou S."/>
            <person name="Gentzbittel L."/>
            <person name="Childs K.L."/>
            <person name="Yandell M."/>
            <person name="Gundlach H."/>
            <person name="Mayer K.F."/>
            <person name="Schwartz D.C."/>
            <person name="Town C.D."/>
        </authorList>
    </citation>
    <scope>GENOME REANNOTATION</scope>
    <source>
        <strain evidence="7">A17</strain>
        <strain evidence="9 10">cv. Jemalong A17</strain>
    </source>
</reference>
<dbReference type="eggNOG" id="KOG1192">
    <property type="taxonomic scope" value="Eukaryota"/>
</dbReference>
<evidence type="ECO:0000256" key="5">
    <source>
        <dbReference type="RuleBase" id="RU362057"/>
    </source>
</evidence>
<dbReference type="PANTHER" id="PTHR48046:SF6">
    <property type="entry name" value="GLYCOSYLTRANSFERASE"/>
    <property type="match status" value="1"/>
</dbReference>
<keyword evidence="10" id="KW-1185">Reference proteome</keyword>
<gene>
    <name evidence="9" type="primary">25495719</name>
    <name evidence="7" type="ordered locus">MTR_6g023665</name>
    <name evidence="8" type="ORF">MtrunA17_Chr6g0459311</name>
</gene>
<dbReference type="EC" id="2.4.1.-" evidence="5"/>
<dbReference type="Proteomes" id="UP000265566">
    <property type="component" value="Chromosome 6"/>
</dbReference>
<dbReference type="SUPFAM" id="SSF53756">
    <property type="entry name" value="UDP-Glycosyltransferase/glycogen phosphorylase"/>
    <property type="match status" value="1"/>
</dbReference>
<evidence type="ECO:0000313" key="9">
    <source>
        <dbReference type="EnsemblPlants" id="KEH25442"/>
    </source>
</evidence>
<dbReference type="InterPro" id="IPR002213">
    <property type="entry name" value="UDP_glucos_trans"/>
</dbReference>
<evidence type="ECO:0000313" key="8">
    <source>
        <dbReference type="EMBL" id="RHN50608.1"/>
    </source>
</evidence>
<dbReference type="PANTHER" id="PTHR48046">
    <property type="entry name" value="UDP-GLYCOSYLTRANSFERASE 72E1"/>
    <property type="match status" value="1"/>
</dbReference>
<organism evidence="7 10">
    <name type="scientific">Medicago truncatula</name>
    <name type="common">Barrel medic</name>
    <name type="synonym">Medicago tribuloides</name>
    <dbReference type="NCBI Taxonomy" id="3880"/>
    <lineage>
        <taxon>Eukaryota</taxon>
        <taxon>Viridiplantae</taxon>
        <taxon>Streptophyta</taxon>
        <taxon>Embryophyta</taxon>
        <taxon>Tracheophyta</taxon>
        <taxon>Spermatophyta</taxon>
        <taxon>Magnoliopsida</taxon>
        <taxon>eudicotyledons</taxon>
        <taxon>Gunneridae</taxon>
        <taxon>Pentapetalae</taxon>
        <taxon>rosids</taxon>
        <taxon>fabids</taxon>
        <taxon>Fabales</taxon>
        <taxon>Fabaceae</taxon>
        <taxon>Papilionoideae</taxon>
        <taxon>50 kb inversion clade</taxon>
        <taxon>NPAAA clade</taxon>
        <taxon>Hologalegina</taxon>
        <taxon>IRL clade</taxon>
        <taxon>Trifolieae</taxon>
        <taxon>Medicago</taxon>
    </lineage>
</organism>
<dbReference type="HOGENOM" id="CLU_001724_3_2_1"/>
<accession>A0A072U709</accession>
<reference evidence="11" key="4">
    <citation type="journal article" date="2018" name="Nat. Plants">
        <title>Whole-genome landscape of Medicago truncatula symbiotic genes.</title>
        <authorList>
            <person name="Pecrix Y."/>
            <person name="Staton S.E."/>
            <person name="Sallet E."/>
            <person name="Lelandais-Briere C."/>
            <person name="Moreau S."/>
            <person name="Carrere S."/>
            <person name="Blein T."/>
            <person name="Jardinaud M.F."/>
            <person name="Latrasse D."/>
            <person name="Zouine M."/>
            <person name="Zahm M."/>
            <person name="Kreplak J."/>
            <person name="Mayjonade B."/>
            <person name="Satge C."/>
            <person name="Perez M."/>
            <person name="Cauet S."/>
            <person name="Marande W."/>
            <person name="Chantry-Darmon C."/>
            <person name="Lopez-Roques C."/>
            <person name="Bouchez O."/>
            <person name="Berard A."/>
            <person name="Debelle F."/>
            <person name="Munos S."/>
            <person name="Bendahmane A."/>
            <person name="Berges H."/>
            <person name="Niebel A."/>
            <person name="Buitink J."/>
            <person name="Frugier F."/>
            <person name="Benhamed M."/>
            <person name="Crespi M."/>
            <person name="Gouzy J."/>
            <person name="Gamas P."/>
        </authorList>
    </citation>
    <scope>NUCLEOTIDE SEQUENCE [LARGE SCALE GENOMIC DNA]</scope>
    <source>
        <strain evidence="11">cv. Jemalong A17</strain>
    </source>
</reference>
<sequence>MSNSITCMEKKTCIAMVPSPGLSHLIPLVEFAKLLLQNHNEYHITFLIPTLGPLTPSMQSILNTLPPNMNFIVLPQVNIEDLPHNLDPATQMKLIVKHSIPFLYEEVKSLLSKTRLVALVFSMFSTDAHDVAKHFNLLSYLFFSSGAVLFSLFLTIPNLDEAASTQFLGSSYETVNIPGFSIPLHIKELPDPFICERSSDAYKSILDVCQKLSLFDGVIMNTFTDLEPEVIRVLQDREKPSVYPVGPMIRNESNNEANMSMCLRWLENQQPSSVLFVSFGSGGTLSQDQLNELAFGLELSGHKFLWVVRAPSKNSSSAYFSGQNNDPLEYLPNGFLERTKENGLVVASWAPQVEILGHGSIGGFLSHCGWSSTLESVVNGVPLIAWPLFAEQRMNAKLLTDVLKVAVRPKVDDETGIIKQEEVAKAIKRIMKGDESFEIRKKIKELSVGAATVLSEHGSSRKALSSLALKWQQYTC</sequence>
<keyword evidence="6" id="KW-0812">Transmembrane</keyword>
<evidence type="ECO:0000256" key="6">
    <source>
        <dbReference type="SAM" id="Phobius"/>
    </source>
</evidence>
<dbReference type="GO" id="GO:0035251">
    <property type="term" value="F:UDP-glucosyltransferase activity"/>
    <property type="evidence" value="ECO:0000318"/>
    <property type="project" value="GO_Central"/>
</dbReference>
<keyword evidence="3 4" id="KW-0808">Transferase</keyword>
<evidence type="ECO:0000256" key="2">
    <source>
        <dbReference type="ARBA" id="ARBA00022676"/>
    </source>
</evidence>
<name>A0A072U709_MEDTR</name>
<dbReference type="InterPro" id="IPR035595">
    <property type="entry name" value="UDP_glycos_trans_CS"/>
</dbReference>
<dbReference type="PROSITE" id="PS00375">
    <property type="entry name" value="UDPGT"/>
    <property type="match status" value="1"/>
</dbReference>
<dbReference type="AlphaFoldDB" id="A0A072U709"/>
<dbReference type="OrthoDB" id="1418030at2759"/>
<dbReference type="Gramene" id="rna34914">
    <property type="protein sequence ID" value="RHN50608.1"/>
    <property type="gene ID" value="gene34914"/>
</dbReference>
<dbReference type="PaxDb" id="3880-AES75076"/>
<dbReference type="KEGG" id="mtr:25495719"/>
<comment type="similarity">
    <text evidence="1 4">Belongs to the UDP-glycosyltransferase family.</text>
</comment>
<evidence type="ECO:0000313" key="11">
    <source>
        <dbReference type="Proteomes" id="UP000265566"/>
    </source>
</evidence>
<protein>
    <recommendedName>
        <fullName evidence="5">Glycosyltransferase</fullName>
        <ecNumber evidence="5">2.4.1.-</ecNumber>
    </recommendedName>
</protein>
<keyword evidence="6" id="KW-1133">Transmembrane helix</keyword>
<dbReference type="EMBL" id="PSQE01000006">
    <property type="protein sequence ID" value="RHN50608.1"/>
    <property type="molecule type" value="Genomic_DNA"/>
</dbReference>
<reference evidence="8" key="5">
    <citation type="journal article" date="2018" name="Nat. Plants">
        <title>Whole-genome landscape of Medicago truncatula symbiotic genes.</title>
        <authorList>
            <person name="Pecrix Y."/>
            <person name="Gamas P."/>
            <person name="Carrere S."/>
        </authorList>
    </citation>
    <scope>NUCLEOTIDE SEQUENCE</scope>
    <source>
        <tissue evidence="8">Leaves</tissue>
    </source>
</reference>
<proteinExistence type="inferred from homology"/>
<evidence type="ECO:0000256" key="4">
    <source>
        <dbReference type="RuleBase" id="RU003718"/>
    </source>
</evidence>
<evidence type="ECO:0000313" key="7">
    <source>
        <dbReference type="EMBL" id="KEH25442.1"/>
    </source>
</evidence>
<evidence type="ECO:0000256" key="3">
    <source>
        <dbReference type="ARBA" id="ARBA00022679"/>
    </source>
</evidence>
<dbReference type="Gene3D" id="3.40.50.2000">
    <property type="entry name" value="Glycogen Phosphorylase B"/>
    <property type="match status" value="2"/>
</dbReference>
<evidence type="ECO:0000313" key="10">
    <source>
        <dbReference type="Proteomes" id="UP000002051"/>
    </source>
</evidence>
<dbReference type="EMBL" id="CM001222">
    <property type="protein sequence ID" value="KEH25442.1"/>
    <property type="molecule type" value="Genomic_DNA"/>
</dbReference>
<reference evidence="7 10" key="1">
    <citation type="journal article" date="2011" name="Nature">
        <title>The Medicago genome provides insight into the evolution of rhizobial symbioses.</title>
        <authorList>
            <person name="Young N.D."/>
            <person name="Debelle F."/>
            <person name="Oldroyd G.E."/>
            <person name="Geurts R."/>
            <person name="Cannon S.B."/>
            <person name="Udvardi M.K."/>
            <person name="Benedito V.A."/>
            <person name="Mayer K.F."/>
            <person name="Gouzy J."/>
            <person name="Schoof H."/>
            <person name="Van de Peer Y."/>
            <person name="Proost S."/>
            <person name="Cook D.R."/>
            <person name="Meyers B.C."/>
            <person name="Spannagl M."/>
            <person name="Cheung F."/>
            <person name="De Mita S."/>
            <person name="Krishnakumar V."/>
            <person name="Gundlach H."/>
            <person name="Zhou S."/>
            <person name="Mudge J."/>
            <person name="Bharti A.K."/>
            <person name="Murray J.D."/>
            <person name="Naoumkina M.A."/>
            <person name="Rosen B."/>
            <person name="Silverstein K.A."/>
            <person name="Tang H."/>
            <person name="Rombauts S."/>
            <person name="Zhao P.X."/>
            <person name="Zhou P."/>
            <person name="Barbe V."/>
            <person name="Bardou P."/>
            <person name="Bechner M."/>
            <person name="Bellec A."/>
            <person name="Berger A."/>
            <person name="Berges H."/>
            <person name="Bidwell S."/>
            <person name="Bisseling T."/>
            <person name="Choisne N."/>
            <person name="Couloux A."/>
            <person name="Denny R."/>
            <person name="Deshpande S."/>
            <person name="Dai X."/>
            <person name="Doyle J.J."/>
            <person name="Dudez A.M."/>
            <person name="Farmer A.D."/>
            <person name="Fouteau S."/>
            <person name="Franken C."/>
            <person name="Gibelin C."/>
            <person name="Gish J."/>
            <person name="Goldstein S."/>
            <person name="Gonzalez A.J."/>
            <person name="Green P.J."/>
            <person name="Hallab A."/>
            <person name="Hartog M."/>
            <person name="Hua A."/>
            <person name="Humphray S.J."/>
            <person name="Jeong D.H."/>
            <person name="Jing Y."/>
            <person name="Jocker A."/>
            <person name="Kenton S.M."/>
            <person name="Kim D.J."/>
            <person name="Klee K."/>
            <person name="Lai H."/>
            <person name="Lang C."/>
            <person name="Lin S."/>
            <person name="Macmil S.L."/>
            <person name="Magdelenat G."/>
            <person name="Matthews L."/>
            <person name="McCorrison J."/>
            <person name="Monaghan E.L."/>
            <person name="Mun J.H."/>
            <person name="Najar F.Z."/>
            <person name="Nicholson C."/>
            <person name="Noirot C."/>
            <person name="O'Bleness M."/>
            <person name="Paule C.R."/>
            <person name="Poulain J."/>
            <person name="Prion F."/>
            <person name="Qin B."/>
            <person name="Qu C."/>
            <person name="Retzel E.F."/>
            <person name="Riddle C."/>
            <person name="Sallet E."/>
            <person name="Samain S."/>
            <person name="Samson N."/>
            <person name="Sanders I."/>
            <person name="Saurat O."/>
            <person name="Scarpelli C."/>
            <person name="Schiex T."/>
            <person name="Segurens B."/>
            <person name="Severin A.J."/>
            <person name="Sherrier D.J."/>
            <person name="Shi R."/>
            <person name="Sims S."/>
            <person name="Singer S.R."/>
            <person name="Sinharoy S."/>
            <person name="Sterck L."/>
            <person name="Viollet A."/>
            <person name="Wang B.B."/>
            <person name="Wang K."/>
            <person name="Wang M."/>
            <person name="Wang X."/>
            <person name="Warfsmann J."/>
            <person name="Weissenbach J."/>
            <person name="White D.D."/>
            <person name="White J.D."/>
            <person name="Wiley G.B."/>
            <person name="Wincker P."/>
            <person name="Xing Y."/>
            <person name="Yang L."/>
            <person name="Yao Z."/>
            <person name="Ying F."/>
            <person name="Zhai J."/>
            <person name="Zhou L."/>
            <person name="Zuber A."/>
            <person name="Denarie J."/>
            <person name="Dixon R.A."/>
            <person name="May G.D."/>
            <person name="Schwartz D.C."/>
            <person name="Rogers J."/>
            <person name="Quetier F."/>
            <person name="Town C.D."/>
            <person name="Roe B.A."/>
        </authorList>
    </citation>
    <scope>NUCLEOTIDE SEQUENCE [LARGE SCALE GENOMIC DNA]</scope>
    <source>
        <strain evidence="7">A17</strain>
        <strain evidence="9 10">cv. Jemalong A17</strain>
    </source>
</reference>
<reference evidence="9" key="3">
    <citation type="submission" date="2015-04" db="UniProtKB">
        <authorList>
            <consortium name="EnsemblPlants"/>
        </authorList>
    </citation>
    <scope>IDENTIFICATION</scope>
    <source>
        <strain evidence="9">cv. Jemalong A17</strain>
    </source>
</reference>
<feature type="transmembrane region" description="Helical" evidence="6">
    <location>
        <begin position="137"/>
        <end position="156"/>
    </location>
</feature>